<dbReference type="CDD" id="cd02231">
    <property type="entry name" value="cupin_BLL6423-like"/>
    <property type="match status" value="1"/>
</dbReference>
<dbReference type="SUPFAM" id="SSF51182">
    <property type="entry name" value="RmlC-like cupins"/>
    <property type="match status" value="1"/>
</dbReference>
<dbReference type="STRING" id="945553.A0A0D2PFD7"/>
<dbReference type="PANTHER" id="PTHR36156:SF2">
    <property type="entry name" value="CUPIN TYPE-2 DOMAIN-CONTAINING PROTEIN"/>
    <property type="match status" value="1"/>
</dbReference>
<dbReference type="PANTHER" id="PTHR36156">
    <property type="entry name" value="SLR2101 PROTEIN"/>
    <property type="match status" value="1"/>
</dbReference>
<name>A0A0D2PFD7_HYPSF</name>
<dbReference type="InterPro" id="IPR047142">
    <property type="entry name" value="OryJ/VirC-like"/>
</dbReference>
<gene>
    <name evidence="1" type="ORF">HYPSUDRAFT_522077</name>
</gene>
<accession>A0A0D2PFD7</accession>
<dbReference type="InterPro" id="IPR014710">
    <property type="entry name" value="RmlC-like_jellyroll"/>
</dbReference>
<dbReference type="OMA" id="ETTWARW"/>
<evidence type="ECO:0000313" key="1">
    <source>
        <dbReference type="EMBL" id="KJA29469.1"/>
    </source>
</evidence>
<reference evidence="2" key="1">
    <citation type="submission" date="2014-04" db="EMBL/GenBank/DDBJ databases">
        <title>Evolutionary Origins and Diversification of the Mycorrhizal Mutualists.</title>
        <authorList>
            <consortium name="DOE Joint Genome Institute"/>
            <consortium name="Mycorrhizal Genomics Consortium"/>
            <person name="Kohler A."/>
            <person name="Kuo A."/>
            <person name="Nagy L.G."/>
            <person name="Floudas D."/>
            <person name="Copeland A."/>
            <person name="Barry K.W."/>
            <person name="Cichocki N."/>
            <person name="Veneault-Fourrey C."/>
            <person name="LaButti K."/>
            <person name="Lindquist E.A."/>
            <person name="Lipzen A."/>
            <person name="Lundell T."/>
            <person name="Morin E."/>
            <person name="Murat C."/>
            <person name="Riley R."/>
            <person name="Ohm R."/>
            <person name="Sun H."/>
            <person name="Tunlid A."/>
            <person name="Henrissat B."/>
            <person name="Grigoriev I.V."/>
            <person name="Hibbett D.S."/>
            <person name="Martin F."/>
        </authorList>
    </citation>
    <scope>NUCLEOTIDE SEQUENCE [LARGE SCALE GENOMIC DNA]</scope>
    <source>
        <strain evidence="2">FD-334 SS-4</strain>
    </source>
</reference>
<dbReference type="Gene3D" id="2.60.120.10">
    <property type="entry name" value="Jelly Rolls"/>
    <property type="match status" value="1"/>
</dbReference>
<evidence type="ECO:0008006" key="3">
    <source>
        <dbReference type="Google" id="ProtNLM"/>
    </source>
</evidence>
<dbReference type="Proteomes" id="UP000054270">
    <property type="component" value="Unassembled WGS sequence"/>
</dbReference>
<organism evidence="1 2">
    <name type="scientific">Hypholoma sublateritium (strain FD-334 SS-4)</name>
    <dbReference type="NCBI Taxonomy" id="945553"/>
    <lineage>
        <taxon>Eukaryota</taxon>
        <taxon>Fungi</taxon>
        <taxon>Dikarya</taxon>
        <taxon>Basidiomycota</taxon>
        <taxon>Agaricomycotina</taxon>
        <taxon>Agaricomycetes</taxon>
        <taxon>Agaricomycetidae</taxon>
        <taxon>Agaricales</taxon>
        <taxon>Agaricineae</taxon>
        <taxon>Strophariaceae</taxon>
        <taxon>Hypholoma</taxon>
    </lineage>
</organism>
<keyword evidence="2" id="KW-1185">Reference proteome</keyword>
<evidence type="ECO:0000313" key="2">
    <source>
        <dbReference type="Proteomes" id="UP000054270"/>
    </source>
</evidence>
<dbReference type="InterPro" id="IPR011051">
    <property type="entry name" value="RmlC_Cupin_sf"/>
</dbReference>
<dbReference type="OrthoDB" id="5840532at2759"/>
<dbReference type="EMBL" id="KN817519">
    <property type="protein sequence ID" value="KJA29469.1"/>
    <property type="molecule type" value="Genomic_DNA"/>
</dbReference>
<protein>
    <recommendedName>
        <fullName evidence="3">Cupin 2 conserved barrel domain-containing protein</fullName>
    </recommendedName>
</protein>
<dbReference type="AlphaFoldDB" id="A0A0D2PFD7"/>
<proteinExistence type="predicted"/>
<sequence>MPHMSIESWPDRKYVMSKPMPALLPHIRRVITSHNASGVAIAGNNTLVPSEAMDIVPGARGATMWVVEDGLPTAENVGELCADSTQRRVHNPENFDLVPPCGANLRSTELAPGASTAMHRTSSLDYNILVAGELVLITADGAETRLSTPGDTVVQRGTLHAWRNPSATQWTRWVSVLLAAEPAIAGGATLPPVFIDAVEEVSVPTSAPAAVAARNVRARPGDRAQTPSEVGA</sequence>